<dbReference type="FunCoup" id="A0A2P6N248">
    <property type="interactions" value="84"/>
</dbReference>
<proteinExistence type="predicted"/>
<dbReference type="Proteomes" id="UP000241769">
    <property type="component" value="Unassembled WGS sequence"/>
</dbReference>
<dbReference type="OrthoDB" id="34356at2759"/>
<feature type="compositionally biased region" description="Pro residues" evidence="2">
    <location>
        <begin position="549"/>
        <end position="570"/>
    </location>
</feature>
<dbReference type="Gene3D" id="2.20.110.10">
    <property type="entry name" value="Histone H3 K4-specific methyltransferase SET7/9 N-terminal domain"/>
    <property type="match status" value="1"/>
</dbReference>
<name>A0A2P6N248_9EUKA</name>
<dbReference type="Gene3D" id="1.10.287.110">
    <property type="entry name" value="DnaJ domain"/>
    <property type="match status" value="1"/>
</dbReference>
<organism evidence="3 4">
    <name type="scientific">Planoprotostelium fungivorum</name>
    <dbReference type="NCBI Taxonomy" id="1890364"/>
    <lineage>
        <taxon>Eukaryota</taxon>
        <taxon>Amoebozoa</taxon>
        <taxon>Evosea</taxon>
        <taxon>Variosea</taxon>
        <taxon>Cavosteliida</taxon>
        <taxon>Cavosteliaceae</taxon>
        <taxon>Planoprotostelium</taxon>
    </lineage>
</organism>
<feature type="compositionally biased region" description="Polar residues" evidence="2">
    <location>
        <begin position="10"/>
        <end position="26"/>
    </location>
</feature>
<feature type="region of interest" description="Disordered" evidence="2">
    <location>
        <begin position="1"/>
        <end position="26"/>
    </location>
</feature>
<keyword evidence="4" id="KW-1185">Reference proteome</keyword>
<protein>
    <submittedName>
        <fullName evidence="3">Cyclin-G-associated kinase</fullName>
    </submittedName>
</protein>
<dbReference type="PANTHER" id="PTHR43215">
    <property type="entry name" value="RADIAL SPOKE HEAD 1 HOMOLOG"/>
    <property type="match status" value="1"/>
</dbReference>
<dbReference type="InterPro" id="IPR027267">
    <property type="entry name" value="AH/BAR_dom_sf"/>
</dbReference>
<dbReference type="SUPFAM" id="SSF103657">
    <property type="entry name" value="BAR/IMD domain-like"/>
    <property type="match status" value="1"/>
</dbReference>
<evidence type="ECO:0000313" key="3">
    <source>
        <dbReference type="EMBL" id="PRP78011.1"/>
    </source>
</evidence>
<dbReference type="CDD" id="cd07307">
    <property type="entry name" value="BAR"/>
    <property type="match status" value="1"/>
</dbReference>
<feature type="compositionally biased region" description="Low complexity" evidence="2">
    <location>
        <begin position="220"/>
        <end position="256"/>
    </location>
</feature>
<feature type="compositionally biased region" description="Polar residues" evidence="2">
    <location>
        <begin position="634"/>
        <end position="646"/>
    </location>
</feature>
<evidence type="ECO:0000256" key="1">
    <source>
        <dbReference type="ARBA" id="ARBA00022737"/>
    </source>
</evidence>
<dbReference type="InterPro" id="IPR003409">
    <property type="entry name" value="MORN"/>
</dbReference>
<reference evidence="3 4" key="1">
    <citation type="journal article" date="2018" name="Genome Biol. Evol.">
        <title>Multiple Roots of Fruiting Body Formation in Amoebozoa.</title>
        <authorList>
            <person name="Hillmann F."/>
            <person name="Forbes G."/>
            <person name="Novohradska S."/>
            <person name="Ferling I."/>
            <person name="Riege K."/>
            <person name="Groth M."/>
            <person name="Westermann M."/>
            <person name="Marz M."/>
            <person name="Spaller T."/>
            <person name="Winckler T."/>
            <person name="Schaap P."/>
            <person name="Glockner G."/>
        </authorList>
    </citation>
    <scope>NUCLEOTIDE SEQUENCE [LARGE SCALE GENOMIC DNA]</scope>
    <source>
        <strain evidence="3 4">Jena</strain>
    </source>
</reference>
<sequence>MRKLRASFGSPKTSRRNSLSSLQQEGTTFTQDELGRYSGQMNNGKKHGLGKLTWTAGDWYDGEWFQDMKQGKGTMSWSNGDVYTGGWIEDYRHGDECMTKYANGGIYEGPFHDDLRAGRGKFIWPGLWETGGRTGPGVLITAEGRREEQFWSEGRANYSIALPAKRPTELQYVENKKKEENAFFDTEDIPDPSLLRSPLPHHNITGPIKTTPPRVAEEIIQPISSPPVSRSPRTSRRISNNFGSPSSLRSSGSNFNAPPALTHSSGNPFLVKEDTDRLRRRGTSLPNMASLLKGLSRVAEKAQAQVFGSQEGVRNDGPSDDPLNMLVNNFNNLGSFISSLQSSVKQTASSLKASNAAYRDFAGAINQSVTGNLNESFDIQQLTQSFCQYQGSIQSAAEKEYISTLNATFVTVLNKEKEVDNEVKRIVDDRKKLASEYEMARRNAPQDAATAKQRYDRYTEKATDHLAKKNEERAVIIAKCIASLMQCQSRYHKALLEAVPSHYDEDLNTVLRQLTSRRPGDVKNASPPVTPNKPQPTVTTQATPQQAPAVPPKPVQPAPVAAPAPPPASEPAPSLLPNLIDSFDSPAAVPHAQPAPPTSSDVLFSFDMSPAMGKPTPAAPPAAASTGMDDIFASFTSPAPSNSASPMTPHAVNASAPAQQQPASVFDSFASFKPSSGAAAGPFGDLYSFSANAAAAPVMSPTTAHVAPTSNSSTVSSPGEHPSWDNSNEDRTKSAPVQRKPMPKLAPTDNLAAYKDAQKTADDENAQRRDIEDDLDAKIAAWTAGKKDNIRALLASMHTALWEGATWNPVSIGDLLQPNKLKISFRRAQLVVHEDKMTGKPLEQRLLAAKIFYTLSEAAKNEPTLQ</sequence>
<dbReference type="GO" id="GO:0016301">
    <property type="term" value="F:kinase activity"/>
    <property type="evidence" value="ECO:0007669"/>
    <property type="project" value="UniProtKB-KW"/>
</dbReference>
<dbReference type="Pfam" id="PF02493">
    <property type="entry name" value="MORN"/>
    <property type="match status" value="3"/>
</dbReference>
<dbReference type="SMART" id="SM00698">
    <property type="entry name" value="MORN"/>
    <property type="match status" value="3"/>
</dbReference>
<dbReference type="SUPFAM" id="SSF46565">
    <property type="entry name" value="Chaperone J-domain"/>
    <property type="match status" value="1"/>
</dbReference>
<feature type="region of interest" description="Disordered" evidence="2">
    <location>
        <begin position="514"/>
        <end position="608"/>
    </location>
</feature>
<keyword evidence="3" id="KW-0808">Transferase</keyword>
<dbReference type="PANTHER" id="PTHR43215:SF14">
    <property type="entry name" value="RADIAL SPOKE HEAD 1 HOMOLOG"/>
    <property type="match status" value="1"/>
</dbReference>
<feature type="region of interest" description="Disordered" evidence="2">
    <location>
        <begin position="634"/>
        <end position="659"/>
    </location>
</feature>
<dbReference type="Gene3D" id="1.20.1270.60">
    <property type="entry name" value="Arfaptin homology (AH) domain/BAR domain"/>
    <property type="match status" value="1"/>
</dbReference>
<dbReference type="AlphaFoldDB" id="A0A2P6N248"/>
<dbReference type="EMBL" id="MDYQ01000246">
    <property type="protein sequence ID" value="PRP78011.1"/>
    <property type="molecule type" value="Genomic_DNA"/>
</dbReference>
<feature type="compositionally biased region" description="Low complexity" evidence="2">
    <location>
        <begin position="535"/>
        <end position="548"/>
    </location>
</feature>
<feature type="region of interest" description="Disordered" evidence="2">
    <location>
        <begin position="220"/>
        <end position="269"/>
    </location>
</feature>
<dbReference type="STRING" id="1890364.A0A2P6N248"/>
<keyword evidence="3" id="KW-0418">Kinase</keyword>
<evidence type="ECO:0000313" key="4">
    <source>
        <dbReference type="Proteomes" id="UP000241769"/>
    </source>
</evidence>
<evidence type="ECO:0000256" key="2">
    <source>
        <dbReference type="SAM" id="MobiDB-lite"/>
    </source>
</evidence>
<feature type="compositionally biased region" description="Polar residues" evidence="2">
    <location>
        <begin position="703"/>
        <end position="717"/>
    </location>
</feature>
<gene>
    <name evidence="3" type="ORF">PROFUN_14049</name>
</gene>
<comment type="caution">
    <text evidence="3">The sequence shown here is derived from an EMBL/GenBank/DDBJ whole genome shotgun (WGS) entry which is preliminary data.</text>
</comment>
<dbReference type="SUPFAM" id="SSF82185">
    <property type="entry name" value="Histone H3 K4-specific methyltransferase SET7/9 N-terminal domain"/>
    <property type="match status" value="1"/>
</dbReference>
<feature type="region of interest" description="Disordered" evidence="2">
    <location>
        <begin position="703"/>
        <end position="749"/>
    </location>
</feature>
<keyword evidence="1" id="KW-0677">Repeat</keyword>
<accession>A0A2P6N248</accession>
<dbReference type="InParanoid" id="A0A2P6N248"/>
<dbReference type="InterPro" id="IPR036869">
    <property type="entry name" value="J_dom_sf"/>
</dbReference>